<dbReference type="AlphaFoldDB" id="A0A8H5LHW6"/>
<evidence type="ECO:0000256" key="1">
    <source>
        <dbReference type="SAM" id="MobiDB-lite"/>
    </source>
</evidence>
<protein>
    <submittedName>
        <fullName evidence="2">Uncharacterized protein</fullName>
    </submittedName>
</protein>
<dbReference type="EMBL" id="JAACJN010000234">
    <property type="protein sequence ID" value="KAF5357729.1"/>
    <property type="molecule type" value="Genomic_DNA"/>
</dbReference>
<evidence type="ECO:0000313" key="3">
    <source>
        <dbReference type="Proteomes" id="UP000518752"/>
    </source>
</evidence>
<organism evidence="2 3">
    <name type="scientific">Collybiopsis confluens</name>
    <dbReference type="NCBI Taxonomy" id="2823264"/>
    <lineage>
        <taxon>Eukaryota</taxon>
        <taxon>Fungi</taxon>
        <taxon>Dikarya</taxon>
        <taxon>Basidiomycota</taxon>
        <taxon>Agaricomycotina</taxon>
        <taxon>Agaricomycetes</taxon>
        <taxon>Agaricomycetidae</taxon>
        <taxon>Agaricales</taxon>
        <taxon>Marasmiineae</taxon>
        <taxon>Omphalotaceae</taxon>
        <taxon>Collybiopsis</taxon>
    </lineage>
</organism>
<feature type="compositionally biased region" description="Basic and acidic residues" evidence="1">
    <location>
        <begin position="101"/>
        <end position="119"/>
    </location>
</feature>
<keyword evidence="3" id="KW-1185">Reference proteome</keyword>
<gene>
    <name evidence="2" type="ORF">D9757_011947</name>
</gene>
<evidence type="ECO:0000313" key="2">
    <source>
        <dbReference type="EMBL" id="KAF5357729.1"/>
    </source>
</evidence>
<accession>A0A8H5LHW6</accession>
<feature type="region of interest" description="Disordered" evidence="1">
    <location>
        <begin position="68"/>
        <end position="137"/>
    </location>
</feature>
<dbReference type="OrthoDB" id="2963106at2759"/>
<feature type="region of interest" description="Disordered" evidence="1">
    <location>
        <begin position="150"/>
        <end position="169"/>
    </location>
</feature>
<reference evidence="2 3" key="1">
    <citation type="journal article" date="2020" name="ISME J.">
        <title>Uncovering the hidden diversity of litter-decomposition mechanisms in mushroom-forming fungi.</title>
        <authorList>
            <person name="Floudas D."/>
            <person name="Bentzer J."/>
            <person name="Ahren D."/>
            <person name="Johansson T."/>
            <person name="Persson P."/>
            <person name="Tunlid A."/>
        </authorList>
    </citation>
    <scope>NUCLEOTIDE SEQUENCE [LARGE SCALE GENOMIC DNA]</scope>
    <source>
        <strain evidence="2 3">CBS 406.79</strain>
    </source>
</reference>
<name>A0A8H5LHW6_9AGAR</name>
<sequence>MSRHGYTHVQDIFERGDRDFSSSSTSSVESLKGLGKDLSAIEWKIVAWMRAHPSEPFMVDAEHKINPLDSQGIPVPSPSTSLVPISRHRERNNSSSESEEYERVDLTDEPPLPEHEDSWSRSSSRSRYRNGISPGSFSAVSGNQRIIYNRDGDRTIIQNGASPQRSRRRPLGLRAFSSSSNPNSRSMTVSGASVLQGASNFIINGSQIAPGAFCAIAGNQEIWVE</sequence>
<dbReference type="Proteomes" id="UP000518752">
    <property type="component" value="Unassembled WGS sequence"/>
</dbReference>
<comment type="caution">
    <text evidence="2">The sequence shown here is derived from an EMBL/GenBank/DDBJ whole genome shotgun (WGS) entry which is preliminary data.</text>
</comment>
<proteinExistence type="predicted"/>